<organism evidence="13 14">
    <name type="scientific">Thermosinus carboxydivorans Nor1</name>
    <dbReference type="NCBI Taxonomy" id="401526"/>
    <lineage>
        <taxon>Bacteria</taxon>
        <taxon>Bacillati</taxon>
        <taxon>Bacillota</taxon>
        <taxon>Negativicutes</taxon>
        <taxon>Selenomonadales</taxon>
        <taxon>Sporomusaceae</taxon>
        <taxon>Thermosinus</taxon>
    </lineage>
</organism>
<dbReference type="GO" id="GO:0006814">
    <property type="term" value="P:sodium ion transport"/>
    <property type="evidence" value="ECO:0007669"/>
    <property type="project" value="UniProtKB-KW"/>
</dbReference>
<feature type="transmembrane region" description="Helical" evidence="11">
    <location>
        <begin position="83"/>
        <end position="106"/>
    </location>
</feature>
<evidence type="ECO:0000256" key="1">
    <source>
        <dbReference type="ARBA" id="ARBA00004141"/>
    </source>
</evidence>
<dbReference type="PANTHER" id="PTHR43562">
    <property type="entry name" value="NAPA-TYPE SODIUM/HYDROGEN ANTIPORTER"/>
    <property type="match status" value="1"/>
</dbReference>
<evidence type="ECO:0000256" key="3">
    <source>
        <dbReference type="ARBA" id="ARBA00022448"/>
    </source>
</evidence>
<feature type="domain" description="Cation/H+ exchanger transmembrane" evidence="12">
    <location>
        <begin position="12"/>
        <end position="360"/>
    </location>
</feature>
<evidence type="ECO:0000256" key="7">
    <source>
        <dbReference type="ARBA" id="ARBA00023053"/>
    </source>
</evidence>
<dbReference type="InterPro" id="IPR038770">
    <property type="entry name" value="Na+/solute_symporter_sf"/>
</dbReference>
<keyword evidence="10" id="KW-0739">Sodium transport</keyword>
<evidence type="ECO:0000256" key="2">
    <source>
        <dbReference type="ARBA" id="ARBA00005551"/>
    </source>
</evidence>
<dbReference type="Proteomes" id="UP000005139">
    <property type="component" value="Unassembled WGS sequence"/>
</dbReference>
<keyword evidence="8" id="KW-0406">Ion transport</keyword>
<evidence type="ECO:0000256" key="6">
    <source>
        <dbReference type="ARBA" id="ARBA00022989"/>
    </source>
</evidence>
<dbReference type="Gene3D" id="1.20.1530.20">
    <property type="match status" value="1"/>
</dbReference>
<dbReference type="AlphaFoldDB" id="A1HUA6"/>
<feature type="transmembrane region" description="Helical" evidence="11">
    <location>
        <begin position="283"/>
        <end position="302"/>
    </location>
</feature>
<feature type="transmembrane region" description="Helical" evidence="11">
    <location>
        <begin position="12"/>
        <end position="39"/>
    </location>
</feature>
<evidence type="ECO:0000256" key="8">
    <source>
        <dbReference type="ARBA" id="ARBA00023065"/>
    </source>
</evidence>
<feature type="transmembrane region" description="Helical" evidence="11">
    <location>
        <begin position="51"/>
        <end position="71"/>
    </location>
</feature>
<dbReference type="GO" id="GO:0016020">
    <property type="term" value="C:membrane"/>
    <property type="evidence" value="ECO:0007669"/>
    <property type="project" value="UniProtKB-SubCell"/>
</dbReference>
<evidence type="ECO:0000256" key="10">
    <source>
        <dbReference type="ARBA" id="ARBA00023201"/>
    </source>
</evidence>
<gene>
    <name evidence="13" type="ORF">TcarDRAFT_0150</name>
</gene>
<keyword evidence="9 11" id="KW-0472">Membrane</keyword>
<feature type="transmembrane region" description="Helical" evidence="11">
    <location>
        <begin position="314"/>
        <end position="333"/>
    </location>
</feature>
<feature type="transmembrane region" description="Helical" evidence="11">
    <location>
        <begin position="255"/>
        <end position="277"/>
    </location>
</feature>
<dbReference type="GO" id="GO:0015297">
    <property type="term" value="F:antiporter activity"/>
    <property type="evidence" value="ECO:0007669"/>
    <property type="project" value="UniProtKB-KW"/>
</dbReference>
<evidence type="ECO:0000313" key="14">
    <source>
        <dbReference type="Proteomes" id="UP000005139"/>
    </source>
</evidence>
<keyword evidence="3" id="KW-0813">Transport</keyword>
<feature type="transmembrane region" description="Helical" evidence="11">
    <location>
        <begin position="206"/>
        <end position="221"/>
    </location>
</feature>
<feature type="transmembrane region" description="Helical" evidence="11">
    <location>
        <begin position="112"/>
        <end position="133"/>
    </location>
</feature>
<keyword evidence="7" id="KW-0915">Sodium</keyword>
<evidence type="ECO:0000313" key="13">
    <source>
        <dbReference type="EMBL" id="EAX46385.1"/>
    </source>
</evidence>
<protein>
    <submittedName>
        <fullName evidence="13">Sodium/hydrogen exchanger</fullName>
    </submittedName>
</protein>
<comment type="caution">
    <text evidence="13">The sequence shown here is derived from an EMBL/GenBank/DDBJ whole genome shotgun (WGS) entry which is preliminary data.</text>
</comment>
<dbReference type="PANTHER" id="PTHR43562:SF3">
    <property type="entry name" value="SODIUM ION_PROTON EXCHANGER (EUROFUNG)"/>
    <property type="match status" value="1"/>
</dbReference>
<feature type="transmembrane region" description="Helical" evidence="11">
    <location>
        <begin position="145"/>
        <end position="166"/>
    </location>
</feature>
<sequence length="399" mass="42677">MEHNFLVASEWILLALVASMLSIRLGISVALMEIAVGVIGGNALHIEITPWVNFLAGFGAVILTFLAGAEIDPDSLKANLKESLVIGFLSFLLPFLAGMGFAYYVFGWDVNAAKIAGIALSTTSVAVVYAVMVESGLASTRLGQAILAACFVTDLGTVVALGVLFTGFSIKLVWFILILAIAIYVATPLAAWLFAAYGGRVSEPEIKFVFLVLAALGYIAVNSGSEAVLPAYILGMAMAGFFTKYKETLHKMRAIIFVAFTPFYFIKAGALVSFTALYTLTGAIAVFLLVKIAAKFIGVLPATRVFRYRSRTGIYTTLLMSTGLTFGTISALYGLSNNYIDVNQYSVLVAAVILSAVIPTVIAQKYFFPVPGAAEDIAQQQHIPVITVKMERSAKYDGS</sequence>
<reference evidence="13 14" key="2">
    <citation type="submission" date="2007-01" db="EMBL/GenBank/DDBJ databases">
        <title>Sequencing of the draft genome and assembly of Thermosinus carboxydivorans Nor1.</title>
        <authorList>
            <consortium name="US DOE Joint Genome Institute (JGI-PGF)"/>
            <person name="Copeland A."/>
            <person name="Lucas S."/>
            <person name="Lapidus A."/>
            <person name="Barry K."/>
            <person name="Glavina del Rio T."/>
            <person name="Dalin E."/>
            <person name="Tice H."/>
            <person name="Bruce D."/>
            <person name="Pitluck S."/>
            <person name="Richardson P."/>
        </authorList>
    </citation>
    <scope>NUCLEOTIDE SEQUENCE [LARGE SCALE GENOMIC DNA]</scope>
    <source>
        <strain evidence="13 14">Nor1</strain>
    </source>
</reference>
<comment type="similarity">
    <text evidence="2">Belongs to the monovalent cation:proton antiporter 2 (CPA2) transporter (TC 2.A.37) family.</text>
</comment>
<name>A1HUA6_9FIRM</name>
<keyword evidence="14" id="KW-1185">Reference proteome</keyword>
<evidence type="ECO:0000259" key="12">
    <source>
        <dbReference type="Pfam" id="PF00999"/>
    </source>
</evidence>
<dbReference type="InterPro" id="IPR006153">
    <property type="entry name" value="Cation/H_exchanger_TM"/>
</dbReference>
<proteinExistence type="inferred from homology"/>
<evidence type="ECO:0000256" key="5">
    <source>
        <dbReference type="ARBA" id="ARBA00022692"/>
    </source>
</evidence>
<reference evidence="13 14" key="1">
    <citation type="submission" date="2007-01" db="EMBL/GenBank/DDBJ databases">
        <title>Annotation of the draft genome assembly of Thermosinus carboxydivorans Nor1.</title>
        <authorList>
            <consortium name="US DOE Joint Genome Institute (JGI-ORNL)"/>
            <person name="Larimer F."/>
            <person name="Land M."/>
            <person name="Hauser L."/>
        </authorList>
    </citation>
    <scope>NUCLEOTIDE SEQUENCE [LARGE SCALE GENOMIC DNA]</scope>
    <source>
        <strain evidence="13 14">Nor1</strain>
    </source>
</reference>
<keyword evidence="4" id="KW-0050">Antiport</keyword>
<keyword evidence="5 11" id="KW-0812">Transmembrane</keyword>
<dbReference type="eggNOG" id="COG0475">
    <property type="taxonomic scope" value="Bacteria"/>
</dbReference>
<evidence type="ECO:0000256" key="9">
    <source>
        <dbReference type="ARBA" id="ARBA00023136"/>
    </source>
</evidence>
<comment type="subcellular location">
    <subcellularLocation>
        <location evidence="1">Membrane</location>
        <topology evidence="1">Multi-pass membrane protein</topology>
    </subcellularLocation>
</comment>
<feature type="transmembrane region" description="Helical" evidence="11">
    <location>
        <begin position="172"/>
        <end position="194"/>
    </location>
</feature>
<dbReference type="EMBL" id="AAWL01000036">
    <property type="protein sequence ID" value="EAX46385.1"/>
    <property type="molecule type" value="Genomic_DNA"/>
</dbReference>
<dbReference type="OrthoDB" id="34089at2"/>
<feature type="transmembrane region" description="Helical" evidence="11">
    <location>
        <begin position="345"/>
        <end position="363"/>
    </location>
</feature>
<keyword evidence="6 11" id="KW-1133">Transmembrane helix</keyword>
<evidence type="ECO:0000256" key="4">
    <source>
        <dbReference type="ARBA" id="ARBA00022449"/>
    </source>
</evidence>
<accession>A1HUA6</accession>
<dbReference type="GO" id="GO:1902600">
    <property type="term" value="P:proton transmembrane transport"/>
    <property type="evidence" value="ECO:0007669"/>
    <property type="project" value="InterPro"/>
</dbReference>
<dbReference type="RefSeq" id="WP_007290610.1">
    <property type="nucleotide sequence ID" value="NZ_AAWL01000036.1"/>
</dbReference>
<evidence type="ECO:0000256" key="11">
    <source>
        <dbReference type="SAM" id="Phobius"/>
    </source>
</evidence>
<dbReference type="Pfam" id="PF00999">
    <property type="entry name" value="Na_H_Exchanger"/>
    <property type="match status" value="1"/>
</dbReference>